<dbReference type="EMBL" id="JBBPFD010000011">
    <property type="protein sequence ID" value="KAK7906691.1"/>
    <property type="molecule type" value="Genomic_DNA"/>
</dbReference>
<gene>
    <name evidence="2" type="ORF">WMY93_015303</name>
</gene>
<accession>A0AAW0P028</accession>
<name>A0AAW0P028_9GOBI</name>
<dbReference type="AlphaFoldDB" id="A0AAW0P028"/>
<organism evidence="2 3">
    <name type="scientific">Mugilogobius chulae</name>
    <name type="common">yellowstripe goby</name>
    <dbReference type="NCBI Taxonomy" id="88201"/>
    <lineage>
        <taxon>Eukaryota</taxon>
        <taxon>Metazoa</taxon>
        <taxon>Chordata</taxon>
        <taxon>Craniata</taxon>
        <taxon>Vertebrata</taxon>
        <taxon>Euteleostomi</taxon>
        <taxon>Actinopterygii</taxon>
        <taxon>Neopterygii</taxon>
        <taxon>Teleostei</taxon>
        <taxon>Neoteleostei</taxon>
        <taxon>Acanthomorphata</taxon>
        <taxon>Gobiaria</taxon>
        <taxon>Gobiiformes</taxon>
        <taxon>Gobioidei</taxon>
        <taxon>Gobiidae</taxon>
        <taxon>Gobionellinae</taxon>
        <taxon>Mugilogobius</taxon>
    </lineage>
</organism>
<protein>
    <submittedName>
        <fullName evidence="2">Uncharacterized protein</fullName>
    </submittedName>
</protein>
<feature type="compositionally biased region" description="Polar residues" evidence="1">
    <location>
        <begin position="182"/>
        <end position="194"/>
    </location>
</feature>
<evidence type="ECO:0000313" key="2">
    <source>
        <dbReference type="EMBL" id="KAK7906691.1"/>
    </source>
</evidence>
<sequence length="194" mass="21262">MTLQPIRAQHDSTANQNVGQVVVLKRVRLLQQLSVTRVLQVHAEVHGPLLQDLRTRFRTSGTSDTSGTGSKTSGNPQDFRTRDYLRTQDLRDRSKTSETSEPPLEPRDGSRLRDQVQTSGTSETSRTGSKTSGTGSWTSGTSGIQGPLLDLGTQGPALDLDFRDRLQPQEPALGPQGLQGPAWTSETQNLRDWT</sequence>
<keyword evidence="3" id="KW-1185">Reference proteome</keyword>
<dbReference type="Proteomes" id="UP001460270">
    <property type="component" value="Unassembled WGS sequence"/>
</dbReference>
<feature type="region of interest" description="Disordered" evidence="1">
    <location>
        <begin position="56"/>
        <end position="194"/>
    </location>
</feature>
<evidence type="ECO:0000313" key="3">
    <source>
        <dbReference type="Proteomes" id="UP001460270"/>
    </source>
</evidence>
<proteinExistence type="predicted"/>
<feature type="compositionally biased region" description="Low complexity" evidence="1">
    <location>
        <begin position="59"/>
        <end position="74"/>
    </location>
</feature>
<feature type="compositionally biased region" description="Basic and acidic residues" evidence="1">
    <location>
        <begin position="79"/>
        <end position="114"/>
    </location>
</feature>
<comment type="caution">
    <text evidence="2">The sequence shown here is derived from an EMBL/GenBank/DDBJ whole genome shotgun (WGS) entry which is preliminary data.</text>
</comment>
<feature type="compositionally biased region" description="Low complexity" evidence="1">
    <location>
        <begin position="118"/>
        <end position="142"/>
    </location>
</feature>
<evidence type="ECO:0000256" key="1">
    <source>
        <dbReference type="SAM" id="MobiDB-lite"/>
    </source>
</evidence>
<reference evidence="3" key="1">
    <citation type="submission" date="2024-04" db="EMBL/GenBank/DDBJ databases">
        <title>Salinicola lusitanus LLJ914,a marine bacterium isolated from the Okinawa Trough.</title>
        <authorList>
            <person name="Li J."/>
        </authorList>
    </citation>
    <scope>NUCLEOTIDE SEQUENCE [LARGE SCALE GENOMIC DNA]</scope>
</reference>